<evidence type="ECO:0000256" key="1">
    <source>
        <dbReference type="SAM" id="MobiDB-lite"/>
    </source>
</evidence>
<organism evidence="2">
    <name type="scientific">marine sediment metagenome</name>
    <dbReference type="NCBI Taxonomy" id="412755"/>
    <lineage>
        <taxon>unclassified sequences</taxon>
        <taxon>metagenomes</taxon>
        <taxon>ecological metagenomes</taxon>
    </lineage>
</organism>
<protein>
    <submittedName>
        <fullName evidence="2">Uncharacterized protein</fullName>
    </submittedName>
</protein>
<reference evidence="2" key="1">
    <citation type="journal article" date="2014" name="Front. Microbiol.">
        <title>High frequency of phylogenetically diverse reductive dehalogenase-homologous genes in deep subseafloor sedimentary metagenomes.</title>
        <authorList>
            <person name="Kawai M."/>
            <person name="Futagami T."/>
            <person name="Toyoda A."/>
            <person name="Takaki Y."/>
            <person name="Nishi S."/>
            <person name="Hori S."/>
            <person name="Arai W."/>
            <person name="Tsubouchi T."/>
            <person name="Morono Y."/>
            <person name="Uchiyama I."/>
            <person name="Ito T."/>
            <person name="Fujiyama A."/>
            <person name="Inagaki F."/>
            <person name="Takami H."/>
        </authorList>
    </citation>
    <scope>NUCLEOTIDE SEQUENCE</scope>
    <source>
        <strain evidence="2">Expedition CK06-06</strain>
    </source>
</reference>
<feature type="region of interest" description="Disordered" evidence="1">
    <location>
        <begin position="52"/>
        <end position="72"/>
    </location>
</feature>
<accession>X0T4A5</accession>
<dbReference type="EMBL" id="BARS01006081">
    <property type="protein sequence ID" value="GAF82972.1"/>
    <property type="molecule type" value="Genomic_DNA"/>
</dbReference>
<proteinExistence type="predicted"/>
<evidence type="ECO:0000313" key="2">
    <source>
        <dbReference type="EMBL" id="GAF82972.1"/>
    </source>
</evidence>
<comment type="caution">
    <text evidence="2">The sequence shown here is derived from an EMBL/GenBank/DDBJ whole genome shotgun (WGS) entry which is preliminary data.</text>
</comment>
<dbReference type="AlphaFoldDB" id="X0T4A5"/>
<name>X0T4A5_9ZZZZ</name>
<sequence>MHIRIISGTSGIDRAQVVQKITKAIERPSESSENASRKVRVACVEDELEKVVPPGPAGDYTQNPALDPLNCI</sequence>
<gene>
    <name evidence="2" type="ORF">S01H1_11895</name>
</gene>
<feature type="non-terminal residue" evidence="2">
    <location>
        <position position="72"/>
    </location>
</feature>